<name>A0A8J2U3K8_9GAMM</name>
<feature type="transmembrane region" description="Helical" evidence="1">
    <location>
        <begin position="52"/>
        <end position="75"/>
    </location>
</feature>
<keyword evidence="1" id="KW-0812">Transmembrane</keyword>
<keyword evidence="1" id="KW-1133">Transmembrane helix</keyword>
<reference evidence="3" key="1">
    <citation type="journal article" date="2019" name="Int. J. Syst. Evol. Microbiol.">
        <title>The Global Catalogue of Microorganisms (GCM) 10K type strain sequencing project: providing services to taxonomists for standard genome sequencing and annotation.</title>
        <authorList>
            <consortium name="The Broad Institute Genomics Platform"/>
            <consortium name="The Broad Institute Genome Sequencing Center for Infectious Disease"/>
            <person name="Wu L."/>
            <person name="Ma J."/>
        </authorList>
    </citation>
    <scope>NUCLEOTIDE SEQUENCE [LARGE SCALE GENOMIC DNA]</scope>
    <source>
        <strain evidence="3">CGMCC 1.10130</strain>
    </source>
</reference>
<feature type="transmembrane region" description="Helical" evidence="1">
    <location>
        <begin position="125"/>
        <end position="146"/>
    </location>
</feature>
<dbReference type="Pfam" id="PF06197">
    <property type="entry name" value="DUF998"/>
    <property type="match status" value="1"/>
</dbReference>
<proteinExistence type="predicted"/>
<protein>
    <recommendedName>
        <fullName evidence="4">DUF998 domain-containing protein</fullName>
    </recommendedName>
</protein>
<dbReference type="EMBL" id="BMDX01000004">
    <property type="protein sequence ID" value="GGA71703.1"/>
    <property type="molecule type" value="Genomic_DNA"/>
</dbReference>
<keyword evidence="3" id="KW-1185">Reference proteome</keyword>
<dbReference type="RefSeq" id="WP_188708084.1">
    <property type="nucleotide sequence ID" value="NZ_BMDX01000004.1"/>
</dbReference>
<dbReference type="InterPro" id="IPR009339">
    <property type="entry name" value="DUF998"/>
</dbReference>
<organism evidence="2 3">
    <name type="scientific">Neiella marina</name>
    <dbReference type="NCBI Taxonomy" id="508461"/>
    <lineage>
        <taxon>Bacteria</taxon>
        <taxon>Pseudomonadati</taxon>
        <taxon>Pseudomonadota</taxon>
        <taxon>Gammaproteobacteria</taxon>
        <taxon>Alteromonadales</taxon>
        <taxon>Echinimonadaceae</taxon>
        <taxon>Neiella</taxon>
    </lineage>
</organism>
<feature type="transmembrane region" description="Helical" evidence="1">
    <location>
        <begin position="87"/>
        <end position="105"/>
    </location>
</feature>
<evidence type="ECO:0000313" key="3">
    <source>
        <dbReference type="Proteomes" id="UP000619743"/>
    </source>
</evidence>
<accession>A0A8J2U3K8</accession>
<gene>
    <name evidence="2" type="ORF">GCM10011369_11870</name>
</gene>
<feature type="transmembrane region" description="Helical" evidence="1">
    <location>
        <begin position="184"/>
        <end position="203"/>
    </location>
</feature>
<dbReference type="Proteomes" id="UP000619743">
    <property type="component" value="Unassembled WGS sequence"/>
</dbReference>
<evidence type="ECO:0008006" key="4">
    <source>
        <dbReference type="Google" id="ProtNLM"/>
    </source>
</evidence>
<evidence type="ECO:0000313" key="2">
    <source>
        <dbReference type="EMBL" id="GGA71703.1"/>
    </source>
</evidence>
<comment type="caution">
    <text evidence="2">The sequence shown here is derived from an EMBL/GenBank/DDBJ whole genome shotgun (WGS) entry which is preliminary data.</text>
</comment>
<feature type="transmembrane region" description="Helical" evidence="1">
    <location>
        <begin position="12"/>
        <end position="32"/>
    </location>
</feature>
<keyword evidence="1" id="KW-0472">Membrane</keyword>
<feature type="transmembrane region" description="Helical" evidence="1">
    <location>
        <begin position="153"/>
        <end position="172"/>
    </location>
</feature>
<dbReference type="AlphaFoldDB" id="A0A8J2U3K8"/>
<evidence type="ECO:0000256" key="1">
    <source>
        <dbReference type="SAM" id="Phobius"/>
    </source>
</evidence>
<sequence length="211" mass="22338">MSSTRMTKIISLLPLLSAGWFALTVIVAGWHFPNYQHSSQFISELGATGAPYGALVNFVGFLPASMALVSFAALILINGNTTAKQTVGLLGVACYGATLSIAAIYPCDYGCRPPTPSSSQMIHNLSALVGYSCGVIAVLLLAADVLKERSRAIAMIGFVLGSIAAVLLLSIVPSSPIVGLIQRLFELVIYSWIVLYALTLPSLQSRFATRN</sequence>